<dbReference type="GO" id="GO:0016020">
    <property type="term" value="C:membrane"/>
    <property type="evidence" value="ECO:0007669"/>
    <property type="project" value="UniProtKB-SubCell"/>
</dbReference>
<keyword evidence="4 14" id="KW-0285">Flavoprotein</keyword>
<gene>
    <name evidence="16" type="ORF">C4860_21470</name>
</gene>
<sequence length="146" mass="16599">MAASPNGYKKIPWRVKNNRPDNITLQPANKSQKKLYDKPDGKLTFDILSSVYLSNTWHDDDQPVHLKISDQNIPISINLDIYGGPEERYCPAGVYEFLQDSETQNMRLQINSQNCIHCKVCDIKDPKQNITWTTPEGGNGPNYTGM</sequence>
<evidence type="ECO:0000313" key="17">
    <source>
        <dbReference type="Proteomes" id="UP000245912"/>
    </source>
</evidence>
<keyword evidence="6 14" id="KW-0274">FAD</keyword>
<keyword evidence="12 14" id="KW-0830">Ubiquinone</keyword>
<keyword evidence="9 14" id="KW-0560">Oxidoreductase</keyword>
<evidence type="ECO:0000256" key="13">
    <source>
        <dbReference type="ARBA" id="ARBA00023136"/>
    </source>
</evidence>
<dbReference type="SUPFAM" id="SSF54862">
    <property type="entry name" value="4Fe-4S ferredoxins"/>
    <property type="match status" value="1"/>
</dbReference>
<keyword evidence="13" id="KW-0472">Membrane</keyword>
<evidence type="ECO:0000256" key="5">
    <source>
        <dbReference type="ARBA" id="ARBA00022723"/>
    </source>
</evidence>
<dbReference type="PANTHER" id="PTHR10617:SF107">
    <property type="entry name" value="ELECTRON TRANSFER FLAVOPROTEIN-UBIQUINONE OXIDOREDUCTASE, MITOCHONDRIAL"/>
    <property type="match status" value="1"/>
</dbReference>
<comment type="cofactor">
    <cofactor evidence="1 14">
        <name>FAD</name>
        <dbReference type="ChEBI" id="CHEBI:57692"/>
    </cofactor>
</comment>
<evidence type="ECO:0000313" key="16">
    <source>
        <dbReference type="EMBL" id="PVI94412.1"/>
    </source>
</evidence>
<comment type="cofactor">
    <cofactor evidence="14">
        <name>[4Fe-4S] cluster</name>
        <dbReference type="ChEBI" id="CHEBI:49883"/>
    </cofactor>
    <text evidence="14">Binds 1 [4Fe-4S] cluster.</text>
</comment>
<dbReference type="Proteomes" id="UP000245912">
    <property type="component" value="Unassembled WGS sequence"/>
</dbReference>
<evidence type="ECO:0000256" key="4">
    <source>
        <dbReference type="ARBA" id="ARBA00022630"/>
    </source>
</evidence>
<dbReference type="AlphaFoldDB" id="A0A2T8SYC6"/>
<evidence type="ECO:0000256" key="7">
    <source>
        <dbReference type="ARBA" id="ARBA00022946"/>
    </source>
</evidence>
<keyword evidence="8 14" id="KW-0249">Electron transport</keyword>
<dbReference type="GO" id="GO:0046872">
    <property type="term" value="F:metal ion binding"/>
    <property type="evidence" value="ECO:0007669"/>
    <property type="project" value="UniProtKB-KW"/>
</dbReference>
<comment type="subcellular location">
    <subcellularLocation>
        <location evidence="2">Membrane</location>
    </subcellularLocation>
</comment>
<proteinExistence type="predicted"/>
<keyword evidence="3 14" id="KW-0813">Transport</keyword>
<evidence type="ECO:0000259" key="15">
    <source>
        <dbReference type="PROSITE" id="PS51379"/>
    </source>
</evidence>
<protein>
    <recommendedName>
        <fullName evidence="14">Electron transfer flavoprotein-ubiquinone oxidoreductase</fullName>
        <shortName evidence="14">ETF-QO</shortName>
        <ecNumber evidence="14">1.5.5.1</ecNumber>
    </recommendedName>
</protein>
<keyword evidence="7" id="KW-0809">Transit peptide</keyword>
<dbReference type="Gene3D" id="3.30.70.20">
    <property type="match status" value="1"/>
</dbReference>
<dbReference type="InterPro" id="IPR007859">
    <property type="entry name" value="ETF-QO/FixX_C"/>
</dbReference>
<evidence type="ECO:0000256" key="6">
    <source>
        <dbReference type="ARBA" id="ARBA00022827"/>
    </source>
</evidence>
<keyword evidence="5 14" id="KW-0479">Metal-binding</keyword>
<dbReference type="Pfam" id="PF05187">
    <property type="entry name" value="Fer4_ETF_QO"/>
    <property type="match status" value="1"/>
</dbReference>
<dbReference type="EC" id="1.5.5.1" evidence="14"/>
<dbReference type="GO" id="GO:0004174">
    <property type="term" value="F:electron-transferring-flavoprotein dehydrogenase activity"/>
    <property type="evidence" value="ECO:0007669"/>
    <property type="project" value="UniProtKB-UniRule"/>
</dbReference>
<evidence type="ECO:0000256" key="1">
    <source>
        <dbReference type="ARBA" id="ARBA00001974"/>
    </source>
</evidence>
<comment type="caution">
    <text evidence="16">The sequence shown here is derived from an EMBL/GenBank/DDBJ whole genome shotgun (WGS) entry which is preliminary data.</text>
</comment>
<dbReference type="InterPro" id="IPR017896">
    <property type="entry name" value="4Fe4S_Fe-S-bd"/>
</dbReference>
<keyword evidence="11 14" id="KW-0411">Iron-sulfur</keyword>
<evidence type="ECO:0000256" key="2">
    <source>
        <dbReference type="ARBA" id="ARBA00004370"/>
    </source>
</evidence>
<organism evidence="16 17">
    <name type="scientific">Salmonella enterica</name>
    <name type="common">Salmonella choleraesuis</name>
    <dbReference type="NCBI Taxonomy" id="28901"/>
    <lineage>
        <taxon>Bacteria</taxon>
        <taxon>Pseudomonadati</taxon>
        <taxon>Pseudomonadota</taxon>
        <taxon>Gammaproteobacteria</taxon>
        <taxon>Enterobacterales</taxon>
        <taxon>Enterobacteriaceae</taxon>
        <taxon>Salmonella</taxon>
    </lineage>
</organism>
<evidence type="ECO:0000256" key="11">
    <source>
        <dbReference type="ARBA" id="ARBA00023014"/>
    </source>
</evidence>
<reference evidence="16 17" key="1">
    <citation type="submission" date="2018-04" db="EMBL/GenBank/DDBJ databases">
        <title>Serotype diversity and antimicrobial resistance among Salmonella enterica isolated from patients at an equine referral hospital.</title>
        <authorList>
            <person name="Leon I.M."/>
            <person name="Lawhon S.D."/>
            <person name="Norman K.N."/>
            <person name="Threadgill D.S."/>
            <person name="Ohta N."/>
            <person name="Vinasco J."/>
            <person name="Scott H.M."/>
        </authorList>
    </citation>
    <scope>NUCLEOTIDE SEQUENCE [LARGE SCALE GENOMIC DNA]</scope>
    <source>
        <strain evidence="16 17">235</strain>
    </source>
</reference>
<name>A0A2T8SYC6_SALER</name>
<dbReference type="Gene3D" id="3.30.9.90">
    <property type="match status" value="1"/>
</dbReference>
<evidence type="ECO:0000256" key="12">
    <source>
        <dbReference type="ARBA" id="ARBA00023075"/>
    </source>
</evidence>
<feature type="domain" description="4Fe-4S ferredoxin-type" evidence="15">
    <location>
        <begin position="106"/>
        <end position="135"/>
    </location>
</feature>
<comment type="catalytic activity">
    <reaction evidence="14">
        <text>a ubiquinone + reduced [electron-transfer flavoprotein] = a ubiquinol + oxidized [electron-transfer flavoprotein] + H(+)</text>
        <dbReference type="Rhea" id="RHEA:24052"/>
        <dbReference type="Rhea" id="RHEA-COMP:9565"/>
        <dbReference type="Rhea" id="RHEA-COMP:9566"/>
        <dbReference type="Rhea" id="RHEA-COMP:10685"/>
        <dbReference type="Rhea" id="RHEA-COMP:10686"/>
        <dbReference type="ChEBI" id="CHEBI:15378"/>
        <dbReference type="ChEBI" id="CHEBI:16389"/>
        <dbReference type="ChEBI" id="CHEBI:17976"/>
        <dbReference type="ChEBI" id="CHEBI:57692"/>
        <dbReference type="ChEBI" id="CHEBI:58307"/>
        <dbReference type="EC" id="1.5.5.1"/>
    </reaction>
</comment>
<dbReference type="GO" id="GO:0051539">
    <property type="term" value="F:4 iron, 4 sulfur cluster binding"/>
    <property type="evidence" value="ECO:0007669"/>
    <property type="project" value="UniProtKB-UniRule"/>
</dbReference>
<evidence type="ECO:0000256" key="8">
    <source>
        <dbReference type="ARBA" id="ARBA00022982"/>
    </source>
</evidence>
<evidence type="ECO:0000256" key="10">
    <source>
        <dbReference type="ARBA" id="ARBA00023004"/>
    </source>
</evidence>
<evidence type="ECO:0000256" key="3">
    <source>
        <dbReference type="ARBA" id="ARBA00022448"/>
    </source>
</evidence>
<dbReference type="PANTHER" id="PTHR10617">
    <property type="entry name" value="ELECTRON TRANSFER FLAVOPROTEIN-UBIQUINONE OXIDOREDUCTASE"/>
    <property type="match status" value="1"/>
</dbReference>
<accession>A0A2T8SYC6</accession>
<evidence type="ECO:0000256" key="14">
    <source>
        <dbReference type="RuleBase" id="RU366068"/>
    </source>
</evidence>
<dbReference type="FunFam" id="3.30.70.20:FF:000015">
    <property type="entry name" value="Electron transfer flavoprotein-ubiquinone oxidoreductase"/>
    <property type="match status" value="1"/>
</dbReference>
<dbReference type="EMBL" id="QDLQ01000021">
    <property type="protein sequence ID" value="PVI94412.1"/>
    <property type="molecule type" value="Genomic_DNA"/>
</dbReference>
<comment type="function">
    <text evidence="14">Accepts electrons from ETF and reduces ubiquinone.</text>
</comment>
<dbReference type="PROSITE" id="PS51379">
    <property type="entry name" value="4FE4S_FER_2"/>
    <property type="match status" value="1"/>
</dbReference>
<keyword evidence="10 14" id="KW-0408">Iron</keyword>
<evidence type="ECO:0000256" key="9">
    <source>
        <dbReference type="ARBA" id="ARBA00023002"/>
    </source>
</evidence>
<dbReference type="InterPro" id="IPR040156">
    <property type="entry name" value="ETF-QO"/>
</dbReference>